<evidence type="ECO:0000313" key="4">
    <source>
        <dbReference type="Proteomes" id="UP000433876"/>
    </source>
</evidence>
<proteinExistence type="predicted"/>
<keyword evidence="2" id="KW-0812">Transmembrane</keyword>
<name>A0A8S8ZZ12_SORMA</name>
<organism evidence="3 4">
    <name type="scientific">Sordaria macrospora</name>
    <dbReference type="NCBI Taxonomy" id="5147"/>
    <lineage>
        <taxon>Eukaryota</taxon>
        <taxon>Fungi</taxon>
        <taxon>Dikarya</taxon>
        <taxon>Ascomycota</taxon>
        <taxon>Pezizomycotina</taxon>
        <taxon>Sordariomycetes</taxon>
        <taxon>Sordariomycetidae</taxon>
        <taxon>Sordariales</taxon>
        <taxon>Sordariaceae</taxon>
        <taxon>Sordaria</taxon>
    </lineage>
</organism>
<dbReference type="OMA" id="DRMGGLK"/>
<protein>
    <submittedName>
        <fullName evidence="3">Uncharacterized protein</fullName>
    </submittedName>
</protein>
<accession>A0A8S8ZZ12</accession>
<reference evidence="3 4" key="1">
    <citation type="submission" date="2017-07" db="EMBL/GenBank/DDBJ databases">
        <title>Genome sequence of the Sordaria macrospora wild type strain R19027.</title>
        <authorList>
            <person name="Nowrousian M."/>
            <person name="Teichert I."/>
            <person name="Kueck U."/>
        </authorList>
    </citation>
    <scope>NUCLEOTIDE SEQUENCE [LARGE SCALE GENOMIC DNA]</scope>
    <source>
        <strain evidence="3 4">R19027</strain>
        <tissue evidence="3">Mycelium</tissue>
    </source>
</reference>
<feature type="compositionally biased region" description="Basic and acidic residues" evidence="1">
    <location>
        <begin position="147"/>
        <end position="160"/>
    </location>
</feature>
<sequence length="181" mass="20366">MESLKSFVRRTVDDESPNANLVNLMIALLVLVFCALLSVTILLLLKRIKQKTTGHNESLPQYHDEQKRSSNHRRLTISTGPGAPRSSVIVFKDGQPMLQNPSSPPHSPDNVPEIHITFPDEQDDQGRQRSGRVLVVRLGESTIGLEPRQDEQLPAYEKESNSQFVSVDIEKIGGLKEKEYR</sequence>
<feature type="region of interest" description="Disordered" evidence="1">
    <location>
        <begin position="143"/>
        <end position="164"/>
    </location>
</feature>
<evidence type="ECO:0000313" key="3">
    <source>
        <dbReference type="EMBL" id="KAA8633821.1"/>
    </source>
</evidence>
<dbReference type="AlphaFoldDB" id="A0A8S8ZZ12"/>
<evidence type="ECO:0000256" key="2">
    <source>
        <dbReference type="SAM" id="Phobius"/>
    </source>
</evidence>
<feature type="transmembrane region" description="Helical" evidence="2">
    <location>
        <begin position="20"/>
        <end position="45"/>
    </location>
</feature>
<dbReference type="Proteomes" id="UP000433876">
    <property type="component" value="Unassembled WGS sequence"/>
</dbReference>
<keyword evidence="2" id="KW-0472">Membrane</keyword>
<feature type="region of interest" description="Disordered" evidence="1">
    <location>
        <begin position="53"/>
        <end position="128"/>
    </location>
</feature>
<dbReference type="EMBL" id="NMPR01000031">
    <property type="protein sequence ID" value="KAA8633821.1"/>
    <property type="molecule type" value="Genomic_DNA"/>
</dbReference>
<comment type="caution">
    <text evidence="3">The sequence shown here is derived from an EMBL/GenBank/DDBJ whole genome shotgun (WGS) entry which is preliminary data.</text>
</comment>
<evidence type="ECO:0000256" key="1">
    <source>
        <dbReference type="SAM" id="MobiDB-lite"/>
    </source>
</evidence>
<keyword evidence="2" id="KW-1133">Transmembrane helix</keyword>
<dbReference type="VEuPathDB" id="FungiDB:SMAC_05343"/>
<gene>
    <name evidence="3" type="ORF">SMACR_05343</name>
</gene>